<gene>
    <name evidence="1" type="ORF">RS030_162452</name>
</gene>
<organism evidence="1 2">
    <name type="scientific">Cryptosporidium xiaoi</name>
    <dbReference type="NCBI Taxonomy" id="659607"/>
    <lineage>
        <taxon>Eukaryota</taxon>
        <taxon>Sar</taxon>
        <taxon>Alveolata</taxon>
        <taxon>Apicomplexa</taxon>
        <taxon>Conoidasida</taxon>
        <taxon>Coccidia</taxon>
        <taxon>Eucoccidiorida</taxon>
        <taxon>Eimeriorina</taxon>
        <taxon>Cryptosporidiidae</taxon>
        <taxon>Cryptosporidium</taxon>
    </lineage>
</organism>
<accession>A0AAV9Y0H9</accession>
<dbReference type="EMBL" id="JAWDEY010000007">
    <property type="protein sequence ID" value="KAK6590313.1"/>
    <property type="molecule type" value="Genomic_DNA"/>
</dbReference>
<keyword evidence="2" id="KW-1185">Reference proteome</keyword>
<reference evidence="1 2" key="1">
    <citation type="submission" date="2023-10" db="EMBL/GenBank/DDBJ databases">
        <title>Comparative genomics analysis reveals potential genetic determinants of host preference in Cryptosporidium xiaoi.</title>
        <authorList>
            <person name="Xiao L."/>
            <person name="Li J."/>
        </authorList>
    </citation>
    <scope>NUCLEOTIDE SEQUENCE [LARGE SCALE GENOMIC DNA]</scope>
    <source>
        <strain evidence="1 2">52996</strain>
    </source>
</reference>
<proteinExistence type="predicted"/>
<dbReference type="Proteomes" id="UP001311799">
    <property type="component" value="Unassembled WGS sequence"/>
</dbReference>
<protein>
    <submittedName>
        <fullName evidence="1">Uncharacterized protein</fullName>
    </submittedName>
</protein>
<name>A0AAV9Y0H9_9CRYT</name>
<sequence length="162" mass="18961">MMLKIYFGDSEEYSSCLILDNLNEQKFKIEDNNTSNIELNSTISTINGDNENIFKQGDFHSSSKKKIKELLDDDTVSLLRGENDNFVHNNKKTFEYGTEKQLDSKKCNRNKKEDNNINTKNIKKSNCTNYFADNYLKYIWEVGDEFSDLHCLYLNHIKGFIQ</sequence>
<dbReference type="AlphaFoldDB" id="A0AAV9Y0H9"/>
<evidence type="ECO:0000313" key="1">
    <source>
        <dbReference type="EMBL" id="KAK6590313.1"/>
    </source>
</evidence>
<evidence type="ECO:0000313" key="2">
    <source>
        <dbReference type="Proteomes" id="UP001311799"/>
    </source>
</evidence>
<comment type="caution">
    <text evidence="1">The sequence shown here is derived from an EMBL/GenBank/DDBJ whole genome shotgun (WGS) entry which is preliminary data.</text>
</comment>